<reference evidence="2 3" key="1">
    <citation type="submission" date="2021-01" db="EMBL/GenBank/DDBJ databases">
        <title>Streptomyces acididurans sp. nov., isolated from a peat swamp forest soil.</title>
        <authorList>
            <person name="Chantavorakit T."/>
            <person name="Duangmal K."/>
        </authorList>
    </citation>
    <scope>NUCLEOTIDE SEQUENCE [LARGE SCALE GENOMIC DNA]</scope>
    <source>
        <strain evidence="2 3">KK5PA1</strain>
    </source>
</reference>
<sequence>MTEQEPPLPVFVTFETGARLLIDLDIDPEATATAIRYVARTAADWPFGDGRPHRYVKVSNARTMETGVFLDYFRKHPRSGRGPDKQQRRRRGEAP</sequence>
<accession>A0ABS2U714</accession>
<gene>
    <name evidence="2" type="ORF">ITX44_36420</name>
</gene>
<evidence type="ECO:0000313" key="3">
    <source>
        <dbReference type="Proteomes" id="UP000749040"/>
    </source>
</evidence>
<protein>
    <submittedName>
        <fullName evidence="2">Uncharacterized protein</fullName>
    </submittedName>
</protein>
<organism evidence="2 3">
    <name type="scientific">Actinacidiphila acididurans</name>
    <dbReference type="NCBI Taxonomy" id="2784346"/>
    <lineage>
        <taxon>Bacteria</taxon>
        <taxon>Bacillati</taxon>
        <taxon>Actinomycetota</taxon>
        <taxon>Actinomycetes</taxon>
        <taxon>Kitasatosporales</taxon>
        <taxon>Streptomycetaceae</taxon>
        <taxon>Actinacidiphila</taxon>
    </lineage>
</organism>
<dbReference type="EMBL" id="JADKYB010000030">
    <property type="protein sequence ID" value="MBM9509948.1"/>
    <property type="molecule type" value="Genomic_DNA"/>
</dbReference>
<feature type="compositionally biased region" description="Basic and acidic residues" evidence="1">
    <location>
        <begin position="81"/>
        <end position="95"/>
    </location>
</feature>
<comment type="caution">
    <text evidence="2">The sequence shown here is derived from an EMBL/GenBank/DDBJ whole genome shotgun (WGS) entry which is preliminary data.</text>
</comment>
<dbReference type="Proteomes" id="UP000749040">
    <property type="component" value="Unassembled WGS sequence"/>
</dbReference>
<feature type="region of interest" description="Disordered" evidence="1">
    <location>
        <begin position="74"/>
        <end position="95"/>
    </location>
</feature>
<evidence type="ECO:0000256" key="1">
    <source>
        <dbReference type="SAM" id="MobiDB-lite"/>
    </source>
</evidence>
<dbReference type="RefSeq" id="WP_205363530.1">
    <property type="nucleotide sequence ID" value="NZ_JADKYB010000030.1"/>
</dbReference>
<proteinExistence type="predicted"/>
<keyword evidence="3" id="KW-1185">Reference proteome</keyword>
<evidence type="ECO:0000313" key="2">
    <source>
        <dbReference type="EMBL" id="MBM9509948.1"/>
    </source>
</evidence>
<name>A0ABS2U714_9ACTN</name>